<feature type="domain" description="HTH myb-type" evidence="8">
    <location>
        <begin position="69"/>
        <end position="119"/>
    </location>
</feature>
<feature type="domain" description="Myb-like" evidence="7">
    <location>
        <begin position="12"/>
        <end position="64"/>
    </location>
</feature>
<evidence type="ECO:0000259" key="7">
    <source>
        <dbReference type="PROSITE" id="PS50090"/>
    </source>
</evidence>
<dbReference type="GO" id="GO:0043565">
    <property type="term" value="F:sequence-specific DNA binding"/>
    <property type="evidence" value="ECO:0007669"/>
    <property type="project" value="InterPro"/>
</dbReference>
<protein>
    <recommendedName>
        <fullName evidence="11">MYB transcription factor</fullName>
    </recommendedName>
</protein>
<dbReference type="OrthoDB" id="2143914at2759"/>
<evidence type="ECO:0000256" key="2">
    <source>
        <dbReference type="ARBA" id="ARBA00022737"/>
    </source>
</evidence>
<dbReference type="InterPro" id="IPR017930">
    <property type="entry name" value="Myb_dom"/>
</dbReference>
<keyword evidence="4" id="KW-0238">DNA-binding</keyword>
<organism evidence="9 10">
    <name type="scientific">Carpinus fangiana</name>
    <dbReference type="NCBI Taxonomy" id="176857"/>
    <lineage>
        <taxon>Eukaryota</taxon>
        <taxon>Viridiplantae</taxon>
        <taxon>Streptophyta</taxon>
        <taxon>Embryophyta</taxon>
        <taxon>Tracheophyta</taxon>
        <taxon>Spermatophyta</taxon>
        <taxon>Magnoliopsida</taxon>
        <taxon>eudicotyledons</taxon>
        <taxon>Gunneridae</taxon>
        <taxon>Pentapetalae</taxon>
        <taxon>rosids</taxon>
        <taxon>fabids</taxon>
        <taxon>Fagales</taxon>
        <taxon>Betulaceae</taxon>
        <taxon>Carpinus</taxon>
    </lineage>
</organism>
<evidence type="ECO:0000256" key="5">
    <source>
        <dbReference type="ARBA" id="ARBA00023163"/>
    </source>
</evidence>
<evidence type="ECO:0000313" key="10">
    <source>
        <dbReference type="Proteomes" id="UP000327013"/>
    </source>
</evidence>
<accession>A0A5N6REB6</accession>
<keyword evidence="2" id="KW-0677">Repeat</keyword>
<name>A0A5N6REB6_9ROSI</name>
<sequence>MADHLGWGIIEEEGWRKGPWTAEEDRLLIEYVRLHGEGRWNSVARLAGLKRNGKSCRLRWVNYLRPDLKRGQITPNEESIILELHARWGNRWSTIARSLPGRTDNEIKNYWRTHFKKKAIGPSDASEKTKTRLLRRQQFHQQQQKQQQQQQLQLLLQQQQQQLLLNQMDMNRIMATPLPQVIRQEMDSAVYPNTSEEESYFYSLLNSNVPEATNEDIIWDGLWMDDVHVLGNFNIAASSTAKATLHNLVPLC</sequence>
<evidence type="ECO:0008006" key="11">
    <source>
        <dbReference type="Google" id="ProtNLM"/>
    </source>
</evidence>
<dbReference type="InterPro" id="IPR044676">
    <property type="entry name" value="EOBI/EOBII-like_plant"/>
</dbReference>
<dbReference type="PANTHER" id="PTHR45675">
    <property type="entry name" value="MYB TRANSCRIPTION FACTOR-RELATED-RELATED"/>
    <property type="match status" value="1"/>
</dbReference>
<comment type="subcellular location">
    <subcellularLocation>
        <location evidence="1">Nucleus</location>
    </subcellularLocation>
</comment>
<feature type="domain" description="HTH myb-type" evidence="8">
    <location>
        <begin position="16"/>
        <end position="68"/>
    </location>
</feature>
<keyword evidence="6" id="KW-0539">Nucleus</keyword>
<reference evidence="9 10" key="1">
    <citation type="submission" date="2019-06" db="EMBL/GenBank/DDBJ databases">
        <title>A chromosomal-level reference genome of Carpinus fangiana (Coryloideae, Betulaceae).</title>
        <authorList>
            <person name="Yang X."/>
            <person name="Wang Z."/>
            <person name="Zhang L."/>
            <person name="Hao G."/>
            <person name="Liu J."/>
            <person name="Yang Y."/>
        </authorList>
    </citation>
    <scope>NUCLEOTIDE SEQUENCE [LARGE SCALE GENOMIC DNA]</scope>
    <source>
        <strain evidence="9">Cfa_2016G</strain>
        <tissue evidence="9">Leaf</tissue>
    </source>
</reference>
<dbReference type="InterPro" id="IPR001005">
    <property type="entry name" value="SANT/Myb"/>
</dbReference>
<gene>
    <name evidence="9" type="ORF">FH972_014806</name>
</gene>
<dbReference type="PANTHER" id="PTHR45675:SF97">
    <property type="entry name" value="MYB DOMAIN PROTEIN 79"/>
    <property type="match status" value="1"/>
</dbReference>
<dbReference type="SUPFAM" id="SSF46689">
    <property type="entry name" value="Homeodomain-like"/>
    <property type="match status" value="1"/>
</dbReference>
<dbReference type="Gene3D" id="1.10.10.60">
    <property type="entry name" value="Homeodomain-like"/>
    <property type="match status" value="2"/>
</dbReference>
<dbReference type="FunFam" id="1.10.10.60:FF:000174">
    <property type="entry name" value="MYB-related transcription factor"/>
    <property type="match status" value="1"/>
</dbReference>
<dbReference type="SMART" id="SM00717">
    <property type="entry name" value="SANT"/>
    <property type="match status" value="2"/>
</dbReference>
<evidence type="ECO:0000256" key="4">
    <source>
        <dbReference type="ARBA" id="ARBA00023125"/>
    </source>
</evidence>
<dbReference type="InterPro" id="IPR009057">
    <property type="entry name" value="Homeodomain-like_sf"/>
</dbReference>
<dbReference type="FunFam" id="1.10.10.60:FF:000011">
    <property type="entry name" value="Myb transcription factor"/>
    <property type="match status" value="1"/>
</dbReference>
<evidence type="ECO:0000256" key="6">
    <source>
        <dbReference type="ARBA" id="ARBA00023242"/>
    </source>
</evidence>
<dbReference type="CDD" id="cd00167">
    <property type="entry name" value="SANT"/>
    <property type="match status" value="2"/>
</dbReference>
<evidence type="ECO:0000313" key="9">
    <source>
        <dbReference type="EMBL" id="KAE8076140.1"/>
    </source>
</evidence>
<dbReference type="AlphaFoldDB" id="A0A5N6REB6"/>
<evidence type="ECO:0000259" key="8">
    <source>
        <dbReference type="PROSITE" id="PS51294"/>
    </source>
</evidence>
<dbReference type="PROSITE" id="PS50090">
    <property type="entry name" value="MYB_LIKE"/>
    <property type="match status" value="2"/>
</dbReference>
<dbReference type="Proteomes" id="UP000327013">
    <property type="component" value="Chromosome 6"/>
</dbReference>
<evidence type="ECO:0000256" key="3">
    <source>
        <dbReference type="ARBA" id="ARBA00023015"/>
    </source>
</evidence>
<evidence type="ECO:0000256" key="1">
    <source>
        <dbReference type="ARBA" id="ARBA00004123"/>
    </source>
</evidence>
<feature type="domain" description="Myb-like" evidence="7">
    <location>
        <begin position="65"/>
        <end position="115"/>
    </location>
</feature>
<dbReference type="PROSITE" id="PS51294">
    <property type="entry name" value="HTH_MYB"/>
    <property type="match status" value="2"/>
</dbReference>
<dbReference type="GO" id="GO:0005634">
    <property type="term" value="C:nucleus"/>
    <property type="evidence" value="ECO:0007669"/>
    <property type="project" value="UniProtKB-SubCell"/>
</dbReference>
<keyword evidence="10" id="KW-1185">Reference proteome</keyword>
<dbReference type="EMBL" id="CM017326">
    <property type="protein sequence ID" value="KAE8076140.1"/>
    <property type="molecule type" value="Genomic_DNA"/>
</dbReference>
<dbReference type="Pfam" id="PF00249">
    <property type="entry name" value="Myb_DNA-binding"/>
    <property type="match status" value="2"/>
</dbReference>
<keyword evidence="3" id="KW-0805">Transcription regulation</keyword>
<dbReference type="GO" id="GO:0003700">
    <property type="term" value="F:DNA-binding transcription factor activity"/>
    <property type="evidence" value="ECO:0007669"/>
    <property type="project" value="InterPro"/>
</dbReference>
<keyword evidence="5" id="KW-0804">Transcription</keyword>
<proteinExistence type="predicted"/>